<sequence>MPCKQWRRESDFKVRAEYIVAVTIAAEIATIHYVAYKRFFVKDHQDKSMVKTFTSRKTAPRYYLLLTWRTWKGVYCRCWRSKGFPFGDGFHTKHNEGTGDNLGPLIIKGK</sequence>
<accession>A0A9X9LGF4</accession>
<keyword evidence="3" id="KW-0408">Iron</keyword>
<organism evidence="7 8">
    <name type="scientific">Gulo gulo</name>
    <name type="common">Wolverine</name>
    <name type="synonym">Gluton</name>
    <dbReference type="NCBI Taxonomy" id="48420"/>
    <lineage>
        <taxon>Eukaryota</taxon>
        <taxon>Metazoa</taxon>
        <taxon>Chordata</taxon>
        <taxon>Craniata</taxon>
        <taxon>Vertebrata</taxon>
        <taxon>Euteleostomi</taxon>
        <taxon>Mammalia</taxon>
        <taxon>Eutheria</taxon>
        <taxon>Laurasiatheria</taxon>
        <taxon>Carnivora</taxon>
        <taxon>Caniformia</taxon>
        <taxon>Musteloidea</taxon>
        <taxon>Mustelidae</taxon>
        <taxon>Guloninae</taxon>
        <taxon>Gulo</taxon>
    </lineage>
</organism>
<keyword evidence="8" id="KW-1185">Reference proteome</keyword>
<dbReference type="PANTHER" id="PTHR13680">
    <property type="entry name" value="CDGSH IRON-SULFUR DOMAIN-CONTAINING PROTEIN 1"/>
    <property type="match status" value="1"/>
</dbReference>
<dbReference type="GO" id="GO:0010506">
    <property type="term" value="P:regulation of autophagy"/>
    <property type="evidence" value="ECO:0007669"/>
    <property type="project" value="InterPro"/>
</dbReference>
<evidence type="ECO:0000256" key="5">
    <source>
        <dbReference type="ARBA" id="ARBA00034078"/>
    </source>
</evidence>
<name>A0A9X9LGF4_GULGU</name>
<protein>
    <recommendedName>
        <fullName evidence="6">Iron-binding zinc finger CDGSH type domain-containing protein</fullName>
    </recommendedName>
</protein>
<dbReference type="InterPro" id="IPR045131">
    <property type="entry name" value="CISD1/2"/>
</dbReference>
<dbReference type="SMART" id="SM00704">
    <property type="entry name" value="ZnF_CDGSH"/>
    <property type="match status" value="1"/>
</dbReference>
<feature type="domain" description="Iron-binding zinc finger CDGSH type" evidence="6">
    <location>
        <begin position="57"/>
        <end position="97"/>
    </location>
</feature>
<keyword evidence="4" id="KW-0411">Iron-sulfur</keyword>
<evidence type="ECO:0000256" key="4">
    <source>
        <dbReference type="ARBA" id="ARBA00023014"/>
    </source>
</evidence>
<gene>
    <name evidence="7" type="ORF">BN2614_LOCUS1</name>
</gene>
<dbReference type="GO" id="GO:0005741">
    <property type="term" value="C:mitochondrial outer membrane"/>
    <property type="evidence" value="ECO:0007669"/>
    <property type="project" value="TreeGrafter"/>
</dbReference>
<reference evidence="7 8" key="1">
    <citation type="submission" date="2018-10" db="EMBL/GenBank/DDBJ databases">
        <authorList>
            <person name="Ekblom R."/>
            <person name="Jareborg N."/>
        </authorList>
    </citation>
    <scope>NUCLEOTIDE SEQUENCE [LARGE SCALE GENOMIC DNA]</scope>
    <source>
        <tissue evidence="7">Muscle</tissue>
    </source>
</reference>
<dbReference type="InterPro" id="IPR042216">
    <property type="entry name" value="MitoNEET_CISD"/>
</dbReference>
<dbReference type="GO" id="GO:0051537">
    <property type="term" value="F:2 iron, 2 sulfur cluster binding"/>
    <property type="evidence" value="ECO:0007669"/>
    <property type="project" value="UniProtKB-KW"/>
</dbReference>
<evidence type="ECO:0000256" key="1">
    <source>
        <dbReference type="ARBA" id="ARBA00022714"/>
    </source>
</evidence>
<dbReference type="PANTHER" id="PTHR13680:SF5">
    <property type="entry name" value="CDGSH IRON-SULFUR DOMAIN-CONTAINING PROTEIN 1"/>
    <property type="match status" value="1"/>
</dbReference>
<evidence type="ECO:0000256" key="3">
    <source>
        <dbReference type="ARBA" id="ARBA00023004"/>
    </source>
</evidence>
<evidence type="ECO:0000313" key="7">
    <source>
        <dbReference type="EMBL" id="VCW67544.1"/>
    </source>
</evidence>
<evidence type="ECO:0000313" key="8">
    <source>
        <dbReference type="Proteomes" id="UP000269945"/>
    </source>
</evidence>
<dbReference type="EMBL" id="CYRY02002814">
    <property type="protein sequence ID" value="VCW67544.1"/>
    <property type="molecule type" value="Genomic_DNA"/>
</dbReference>
<keyword evidence="1" id="KW-0001">2Fe-2S</keyword>
<dbReference type="GO" id="GO:0046872">
    <property type="term" value="F:metal ion binding"/>
    <property type="evidence" value="ECO:0007669"/>
    <property type="project" value="UniProtKB-KW"/>
</dbReference>
<evidence type="ECO:0000256" key="2">
    <source>
        <dbReference type="ARBA" id="ARBA00022723"/>
    </source>
</evidence>
<dbReference type="AlphaFoldDB" id="A0A9X9LGF4"/>
<dbReference type="Gene3D" id="3.40.5.90">
    <property type="entry name" value="CDGSH iron-sulfur domain, mitoNEET-type"/>
    <property type="match status" value="1"/>
</dbReference>
<evidence type="ECO:0000259" key="6">
    <source>
        <dbReference type="SMART" id="SM00704"/>
    </source>
</evidence>
<dbReference type="InterPro" id="IPR018967">
    <property type="entry name" value="FeS-contain_CDGSH-typ"/>
</dbReference>
<proteinExistence type="predicted"/>
<feature type="non-terminal residue" evidence="7">
    <location>
        <position position="110"/>
    </location>
</feature>
<keyword evidence="2" id="KW-0479">Metal-binding</keyword>
<comment type="caution">
    <text evidence="7">The sequence shown here is derived from an EMBL/GenBank/DDBJ whole genome shotgun (WGS) entry which is preliminary data.</text>
</comment>
<dbReference type="Proteomes" id="UP000269945">
    <property type="component" value="Unassembled WGS sequence"/>
</dbReference>
<comment type="cofactor">
    <cofactor evidence="5">
        <name>[2Fe-2S] cluster</name>
        <dbReference type="ChEBI" id="CHEBI:190135"/>
    </cofactor>
</comment>